<comment type="caution">
    <text evidence="1">The sequence shown here is derived from an EMBL/GenBank/DDBJ whole genome shotgun (WGS) entry which is preliminary data.</text>
</comment>
<reference evidence="1 2" key="2">
    <citation type="journal article" date="2022" name="Mol. Ecol. Resour.">
        <title>The genomes of chicory, endive, great burdock and yacon provide insights into Asteraceae paleo-polyploidization history and plant inulin production.</title>
        <authorList>
            <person name="Fan W."/>
            <person name="Wang S."/>
            <person name="Wang H."/>
            <person name="Wang A."/>
            <person name="Jiang F."/>
            <person name="Liu H."/>
            <person name="Zhao H."/>
            <person name="Xu D."/>
            <person name="Zhang Y."/>
        </authorList>
    </citation>
    <scope>NUCLEOTIDE SEQUENCE [LARGE SCALE GENOMIC DNA]</scope>
    <source>
        <strain evidence="2">cv. Niubang</strain>
    </source>
</reference>
<organism evidence="1 2">
    <name type="scientific">Arctium lappa</name>
    <name type="common">Greater burdock</name>
    <name type="synonym">Lappa major</name>
    <dbReference type="NCBI Taxonomy" id="4217"/>
    <lineage>
        <taxon>Eukaryota</taxon>
        <taxon>Viridiplantae</taxon>
        <taxon>Streptophyta</taxon>
        <taxon>Embryophyta</taxon>
        <taxon>Tracheophyta</taxon>
        <taxon>Spermatophyta</taxon>
        <taxon>Magnoliopsida</taxon>
        <taxon>eudicotyledons</taxon>
        <taxon>Gunneridae</taxon>
        <taxon>Pentapetalae</taxon>
        <taxon>asterids</taxon>
        <taxon>campanulids</taxon>
        <taxon>Asterales</taxon>
        <taxon>Asteraceae</taxon>
        <taxon>Carduoideae</taxon>
        <taxon>Cardueae</taxon>
        <taxon>Arctiinae</taxon>
        <taxon>Arctium</taxon>
    </lineage>
</organism>
<evidence type="ECO:0000313" key="1">
    <source>
        <dbReference type="EMBL" id="KAI3746059.1"/>
    </source>
</evidence>
<name>A0ACB9DHE8_ARCLA</name>
<accession>A0ACB9DHE8</accession>
<dbReference type="EMBL" id="CM042049">
    <property type="protein sequence ID" value="KAI3746059.1"/>
    <property type="molecule type" value="Genomic_DNA"/>
</dbReference>
<dbReference type="Proteomes" id="UP001055879">
    <property type="component" value="Linkage Group LG03"/>
</dbReference>
<protein>
    <submittedName>
        <fullName evidence="1">Uncharacterized protein</fullName>
    </submittedName>
</protein>
<sequence>MEGTIHPPPASSIHTATSATTLQPSPSHLLQINLISAQDLPRISKSMKPYAVAWLNPKRKLTTQVDPKGNVNPYWNEKLSFRVDEEDLYSENSFLTVEIYTVSWFRDVFAGIVKIPLIDLISPSMELNRFVSLQVRRPTGEPQGILNMGFCLGESVDQTRENGGGNEEEEDDEEAKERRIRIQEKIHLWRSRTVEDIDDDDNDSMVNPAGSVVYGSEVCSDVGPSASVVAAELAKEHRRPVMQRPVPSKSVALPPRAENRSNVDGDDLGSSILEELTMEEAVARGWMDGFPAKRREVARRNHNRRHSDGDGLFTCFGTVYGIEVQIVCGNKQSNNSHKKGHNKNRRTSANPKPHAKP</sequence>
<gene>
    <name evidence="1" type="ORF">L6452_08478</name>
</gene>
<proteinExistence type="predicted"/>
<reference evidence="2" key="1">
    <citation type="journal article" date="2022" name="Mol. Ecol. Resour.">
        <title>The genomes of chicory, endive, great burdock and yacon provide insights into Asteraceae palaeo-polyploidization history and plant inulin production.</title>
        <authorList>
            <person name="Fan W."/>
            <person name="Wang S."/>
            <person name="Wang H."/>
            <person name="Wang A."/>
            <person name="Jiang F."/>
            <person name="Liu H."/>
            <person name="Zhao H."/>
            <person name="Xu D."/>
            <person name="Zhang Y."/>
        </authorList>
    </citation>
    <scope>NUCLEOTIDE SEQUENCE [LARGE SCALE GENOMIC DNA]</scope>
    <source>
        <strain evidence="2">cv. Niubang</strain>
    </source>
</reference>
<evidence type="ECO:0000313" key="2">
    <source>
        <dbReference type="Proteomes" id="UP001055879"/>
    </source>
</evidence>
<keyword evidence="2" id="KW-1185">Reference proteome</keyword>